<gene>
    <name evidence="4" type="ORF">SAMN03080610_03222</name>
</gene>
<dbReference type="EMBL" id="FMVW01000009">
    <property type="protein sequence ID" value="SCZ44490.1"/>
    <property type="molecule type" value="Genomic_DNA"/>
</dbReference>
<feature type="coiled-coil region" evidence="2">
    <location>
        <begin position="16"/>
        <end position="43"/>
    </location>
</feature>
<reference evidence="4 5" key="1">
    <citation type="submission" date="2016-10" db="EMBL/GenBank/DDBJ databases">
        <authorList>
            <person name="de Groot N.N."/>
        </authorList>
    </citation>
    <scope>NUCLEOTIDE SEQUENCE [LARGE SCALE GENOMIC DNA]</scope>
    <source>
        <strain evidence="4 5">DSM 2698</strain>
    </source>
</reference>
<protein>
    <recommendedName>
        <fullName evidence="1">UPF0335 protein SAMN03080610_03222</fullName>
    </recommendedName>
</protein>
<dbReference type="NCBIfam" id="NF010247">
    <property type="entry name" value="PRK13694.1"/>
    <property type="match status" value="1"/>
</dbReference>
<dbReference type="Proteomes" id="UP000199347">
    <property type="component" value="Unassembled WGS sequence"/>
</dbReference>
<feature type="domain" description="GapR-like DNA-binding" evidence="3">
    <location>
        <begin position="12"/>
        <end position="83"/>
    </location>
</feature>
<keyword evidence="2" id="KW-0175">Coiled coil</keyword>
<dbReference type="HAMAP" id="MF_00797">
    <property type="entry name" value="UPF0335"/>
    <property type="match status" value="1"/>
</dbReference>
<organism evidence="4 5">
    <name type="scientific">Afifella marina DSM 2698</name>
    <dbReference type="NCBI Taxonomy" id="1120955"/>
    <lineage>
        <taxon>Bacteria</taxon>
        <taxon>Pseudomonadati</taxon>
        <taxon>Pseudomonadota</taxon>
        <taxon>Alphaproteobacteria</taxon>
        <taxon>Hyphomicrobiales</taxon>
        <taxon>Afifellaceae</taxon>
        <taxon>Afifella</taxon>
    </lineage>
</organism>
<dbReference type="STRING" id="1120955.SAMN03080610_03222"/>
<proteinExistence type="inferred from homology"/>
<sequence>MAEEASGPGGVAAGQLRAFIERIERLEEEKKTLSEDIREVYAEAKSNGFDTKVMRQVVRLRKQDVAERQEQEAILDLYMHALGMAPAALDDDEA</sequence>
<evidence type="ECO:0000256" key="1">
    <source>
        <dbReference type="HAMAP-Rule" id="MF_00797"/>
    </source>
</evidence>
<dbReference type="InterPro" id="IPR046367">
    <property type="entry name" value="GapR-like_DNA-bd"/>
</dbReference>
<name>A0A1G5P643_AFIMA</name>
<dbReference type="OrthoDB" id="9813793at2"/>
<evidence type="ECO:0000313" key="4">
    <source>
        <dbReference type="EMBL" id="SCZ44490.1"/>
    </source>
</evidence>
<evidence type="ECO:0000256" key="2">
    <source>
        <dbReference type="SAM" id="Coils"/>
    </source>
</evidence>
<dbReference type="AlphaFoldDB" id="A0A1G5P643"/>
<dbReference type="InterPro" id="IPR018753">
    <property type="entry name" value="GapR-like"/>
</dbReference>
<keyword evidence="5" id="KW-1185">Reference proteome</keyword>
<accession>A0A1G5P643</accession>
<evidence type="ECO:0000259" key="3">
    <source>
        <dbReference type="Pfam" id="PF10073"/>
    </source>
</evidence>
<dbReference type="GO" id="GO:0003677">
    <property type="term" value="F:DNA binding"/>
    <property type="evidence" value="ECO:0007669"/>
    <property type="project" value="InterPro"/>
</dbReference>
<dbReference type="Pfam" id="PF10073">
    <property type="entry name" value="GapR_DNA-bd"/>
    <property type="match status" value="1"/>
</dbReference>
<comment type="similarity">
    <text evidence="1">Belongs to the UPF0335 family.</text>
</comment>
<dbReference type="RefSeq" id="WP_092815645.1">
    <property type="nucleotide sequence ID" value="NZ_FMVW01000009.1"/>
</dbReference>
<evidence type="ECO:0000313" key="5">
    <source>
        <dbReference type="Proteomes" id="UP000199347"/>
    </source>
</evidence>